<evidence type="ECO:0000256" key="5">
    <source>
        <dbReference type="SAM" id="SignalP"/>
    </source>
</evidence>
<dbReference type="InterPro" id="IPR041205">
    <property type="entry name" value="ScsC_N"/>
</dbReference>
<dbReference type="InterPro" id="IPR036249">
    <property type="entry name" value="Thioredoxin-like_sf"/>
</dbReference>
<dbReference type="PANTHER" id="PTHR13887:SF14">
    <property type="entry name" value="DISULFIDE BOND FORMATION PROTEIN D"/>
    <property type="match status" value="1"/>
</dbReference>
<dbReference type="Proteomes" id="UP001429580">
    <property type="component" value="Unassembled WGS sequence"/>
</dbReference>
<dbReference type="Pfam" id="PF18312">
    <property type="entry name" value="ScsC_N"/>
    <property type="match status" value="1"/>
</dbReference>
<evidence type="ECO:0000256" key="3">
    <source>
        <dbReference type="ARBA" id="ARBA00023157"/>
    </source>
</evidence>
<keyword evidence="3" id="KW-1015">Disulfide bond</keyword>
<keyword evidence="7" id="KW-0413">Isomerase</keyword>
<dbReference type="PANTHER" id="PTHR13887">
    <property type="entry name" value="GLUTATHIONE S-TRANSFERASE KAPPA"/>
    <property type="match status" value="1"/>
</dbReference>
<dbReference type="Gene3D" id="3.40.30.10">
    <property type="entry name" value="Glutaredoxin"/>
    <property type="match status" value="1"/>
</dbReference>
<name>A0ABX0V2M5_9HYPH</name>
<accession>A0ABX0V2M5</accession>
<evidence type="ECO:0000256" key="1">
    <source>
        <dbReference type="ARBA" id="ARBA00022729"/>
    </source>
</evidence>
<evidence type="ECO:0000256" key="4">
    <source>
        <dbReference type="ARBA" id="ARBA00023284"/>
    </source>
</evidence>
<dbReference type="InterPro" id="IPR013766">
    <property type="entry name" value="Thioredoxin_domain"/>
</dbReference>
<feature type="signal peptide" evidence="5">
    <location>
        <begin position="1"/>
        <end position="27"/>
    </location>
</feature>
<evidence type="ECO:0000313" key="7">
    <source>
        <dbReference type="EMBL" id="NIJ58075.1"/>
    </source>
</evidence>
<comment type="caution">
    <text evidence="7">The sequence shown here is derived from an EMBL/GenBank/DDBJ whole genome shotgun (WGS) entry which is preliminary data.</text>
</comment>
<sequence>MRAFRRLRRSLLVATCIASLSGGAVLAAEVTAEQRAQIESVIHDYLLNNPQVLKEALAALESHQEREQRAAVATAVRSVTGEMGAADGIVLGNPKGDITVVEFFDYNCGFCKKALGDIEALTKADPRLRLVIRDFPILRPESADAALVSIAVGKQLSGEKYFRFHSDLLMSRGVVGKERALEVAKAAGVDMKRLEADIESEAVRQALTRNMQAGEQLSLTGTPSFVAGDGVVPGAVGIETLQTIIASVRQCGKIDC</sequence>
<gene>
    <name evidence="7" type="ORF">FHS82_001917</name>
</gene>
<feature type="chain" id="PRO_5046639268" evidence="5">
    <location>
        <begin position="28"/>
        <end position="256"/>
    </location>
</feature>
<dbReference type="EMBL" id="JAASQI010000004">
    <property type="protein sequence ID" value="NIJ58075.1"/>
    <property type="molecule type" value="Genomic_DNA"/>
</dbReference>
<keyword evidence="8" id="KW-1185">Reference proteome</keyword>
<dbReference type="Pfam" id="PF01323">
    <property type="entry name" value="DSBA"/>
    <property type="match status" value="1"/>
</dbReference>
<keyword evidence="2" id="KW-0560">Oxidoreductase</keyword>
<dbReference type="InterPro" id="IPR001853">
    <property type="entry name" value="DSBA-like_thioredoxin_dom"/>
</dbReference>
<dbReference type="SUPFAM" id="SSF52833">
    <property type="entry name" value="Thioredoxin-like"/>
    <property type="match status" value="1"/>
</dbReference>
<evidence type="ECO:0000313" key="8">
    <source>
        <dbReference type="Proteomes" id="UP001429580"/>
    </source>
</evidence>
<proteinExistence type="predicted"/>
<dbReference type="GO" id="GO:0016853">
    <property type="term" value="F:isomerase activity"/>
    <property type="evidence" value="ECO:0007669"/>
    <property type="project" value="UniProtKB-KW"/>
</dbReference>
<dbReference type="CDD" id="cd03023">
    <property type="entry name" value="DsbA_Com1_like"/>
    <property type="match status" value="1"/>
</dbReference>
<feature type="domain" description="Thioredoxin" evidence="6">
    <location>
        <begin position="65"/>
        <end position="250"/>
    </location>
</feature>
<evidence type="ECO:0000256" key="2">
    <source>
        <dbReference type="ARBA" id="ARBA00023002"/>
    </source>
</evidence>
<keyword evidence="4" id="KW-0676">Redox-active center</keyword>
<protein>
    <submittedName>
        <fullName evidence="7">Protein-disulfide isomerase</fullName>
    </submittedName>
</protein>
<reference evidence="7 8" key="1">
    <citation type="submission" date="2020-03" db="EMBL/GenBank/DDBJ databases">
        <title>Genomic Encyclopedia of Type Strains, Phase IV (KMG-IV): sequencing the most valuable type-strain genomes for metagenomic binning, comparative biology and taxonomic classification.</title>
        <authorList>
            <person name="Goeker M."/>
        </authorList>
    </citation>
    <scope>NUCLEOTIDE SEQUENCE [LARGE SCALE GENOMIC DNA]</scope>
    <source>
        <strain evidence="7 8">DSM 103870</strain>
    </source>
</reference>
<evidence type="ECO:0000259" key="6">
    <source>
        <dbReference type="PROSITE" id="PS51352"/>
    </source>
</evidence>
<dbReference type="PROSITE" id="PS51352">
    <property type="entry name" value="THIOREDOXIN_2"/>
    <property type="match status" value="1"/>
</dbReference>
<organism evidence="7 8">
    <name type="scientific">Pseudochelatococcus lubricantis</name>
    <dbReference type="NCBI Taxonomy" id="1538102"/>
    <lineage>
        <taxon>Bacteria</taxon>
        <taxon>Pseudomonadati</taxon>
        <taxon>Pseudomonadota</taxon>
        <taxon>Alphaproteobacteria</taxon>
        <taxon>Hyphomicrobiales</taxon>
        <taxon>Chelatococcaceae</taxon>
        <taxon>Pseudochelatococcus</taxon>
    </lineage>
</organism>
<dbReference type="RefSeq" id="WP_166951567.1">
    <property type="nucleotide sequence ID" value="NZ_JAASQI010000004.1"/>
</dbReference>
<keyword evidence="1 5" id="KW-0732">Signal</keyword>